<organism evidence="5 6">
    <name type="scientific">Triparma columacea</name>
    <dbReference type="NCBI Taxonomy" id="722753"/>
    <lineage>
        <taxon>Eukaryota</taxon>
        <taxon>Sar</taxon>
        <taxon>Stramenopiles</taxon>
        <taxon>Ochrophyta</taxon>
        <taxon>Bolidophyceae</taxon>
        <taxon>Parmales</taxon>
        <taxon>Triparmaceae</taxon>
        <taxon>Triparma</taxon>
    </lineage>
</organism>
<keyword evidence="1" id="KW-0677">Repeat</keyword>
<dbReference type="Gene3D" id="1.25.40.20">
    <property type="entry name" value="Ankyrin repeat-containing domain"/>
    <property type="match status" value="2"/>
</dbReference>
<dbReference type="PROSITE" id="PS50297">
    <property type="entry name" value="ANK_REP_REGION"/>
    <property type="match status" value="1"/>
</dbReference>
<feature type="region of interest" description="Disordered" evidence="4">
    <location>
        <begin position="1085"/>
        <end position="1116"/>
    </location>
</feature>
<dbReference type="InterPro" id="IPR002110">
    <property type="entry name" value="Ankyrin_rpt"/>
</dbReference>
<gene>
    <name evidence="5" type="ORF">TrCOL_g630</name>
</gene>
<protein>
    <submittedName>
        <fullName evidence="5">Uncharacterized protein</fullName>
    </submittedName>
</protein>
<dbReference type="SMART" id="SM00248">
    <property type="entry name" value="ANK"/>
    <property type="match status" value="7"/>
</dbReference>
<dbReference type="PANTHER" id="PTHR24198:SF165">
    <property type="entry name" value="ANKYRIN REPEAT-CONTAINING PROTEIN-RELATED"/>
    <property type="match status" value="1"/>
</dbReference>
<dbReference type="EMBL" id="BRYA01000368">
    <property type="protein sequence ID" value="GMI47994.1"/>
    <property type="molecule type" value="Genomic_DNA"/>
</dbReference>
<evidence type="ECO:0000313" key="6">
    <source>
        <dbReference type="Proteomes" id="UP001165065"/>
    </source>
</evidence>
<keyword evidence="2 3" id="KW-0040">ANK repeat</keyword>
<proteinExistence type="predicted"/>
<dbReference type="OrthoDB" id="196927at2759"/>
<name>A0A9W7LEY0_9STRA</name>
<evidence type="ECO:0000256" key="3">
    <source>
        <dbReference type="PROSITE-ProRule" id="PRU00023"/>
    </source>
</evidence>
<dbReference type="InterPro" id="IPR036770">
    <property type="entry name" value="Ankyrin_rpt-contain_sf"/>
</dbReference>
<comment type="caution">
    <text evidence="5">The sequence shown here is derived from an EMBL/GenBank/DDBJ whole genome shotgun (WGS) entry which is preliminary data.</text>
</comment>
<keyword evidence="6" id="KW-1185">Reference proteome</keyword>
<dbReference type="PROSITE" id="PS50088">
    <property type="entry name" value="ANK_REPEAT"/>
    <property type="match status" value="1"/>
</dbReference>
<evidence type="ECO:0000256" key="1">
    <source>
        <dbReference type="ARBA" id="ARBA00022737"/>
    </source>
</evidence>
<dbReference type="Proteomes" id="UP001165065">
    <property type="component" value="Unassembled WGS sequence"/>
</dbReference>
<sequence>MSSPSVPNALHALIHTVGSHPPPSRDWYPVLSSILSSPEDTSLPDDKDLTPLHKAALFSAPPEVIGALSSCHPPSLTHRDFEGRVPLHCALNNREGAPTLPAIIPLCTQEAASAVDNLGQTPLHSAVSSRSSHPRSSLGPLVYVLDQHRGAARVENEKGHTPLHYALCNDDPDPEVLAALLPEDEEFAARPWTLAGGAEQLPLHAYLVHFMKPDIREGMPRTPSRKIVEVLVEFYEEVLWDVRFFPNRTPLEIVKRLEKVNPDVVEILEGGDWDVEDEGDERGFDRYEYKSIGEGGGWREFGEVESKAIRDMIRAGLSQCKVGENAAVVMDRKNGVREYGRMTEAGKKLVRSVVRRARPGRGPNNALHDALQAVVDGPFDEASRKPLWDQVISACEKNPSSATCVCQFGYLEGSTPLNMALYAGSTPLPVVTALLSACSSSPSVPDSSGCYPLHTAVYKRSGLEVVRTLRERYPEAERKGDGQGWTPLHYACGHGKADPDVLGYLLGYYPEGLKVGDKQGRTPLYWAVEYQSEDNILLLIEREGGSAGMKPMPLFQLLDSNSLVDETFEFFDDDAVESSRWVPITDPGIASSLLRLCTGGEVGGMVKYSYEGDGWTHEYEATLLADDSPVRSMMDNQDIIHVLKQKCLETTRVRTVRGVRSDAVYNVAKELIKAYPEGLKETNEDGDTPYDFAVKKEMSEKMLELLKHTPTLELTASTWQESFDSDAEDLPPLAPTPTHRAFSEWGGVVTTKISGAQVFVPSKISPGSITVTEVAREHIEGSLSRSVLEKVAGPVLTFDGDVSSQMKVRLPHNGGRDIKAWMQTQDGEWNEVKSRQIESITDSYATVNFESLPKSATVTSTSWDQAEVECSVQLWTGLKRYSVVVMENMVSSRMQVADAMMSKNMKMVDEGSVFGGDLQLKLNDFVTVTTENGETKKKRWRKKPLTLDFVRKHGSLNTALTVVGGEDEEDIHLFLAFDSLLPKTPSTPTVNLRNQVSLQLKVAQLPPGDTYVVGIVRLAIRHLDKESKFPLASSFSNDEWDELKDASASLEIFSISPAPYACYCRMKVVNDFGESNWGEIIYVEPQPGQKGGSTMPERRSSHGGDTTIESEPLSHPIMEAGPTDLMRAIEDANKRSKLYCSSCDLIKRHTSKLVEHFVKSDGTLREVVLSALENVKILLDACSAPGWLPLVLRPPSPAWTSKFQKAHLGVCMAGLQLGIESFAALDTDAYYRENTNDRFYLQRGHFMKGLTETNWSLSSLESRDFFIDFECDQGTFLEEMRSASMKETIEELRKAWSQRQPAVGTPRSAITSIKLRSDDVVYISGAACDHPDVLKRVAGSLLKLGYAINTSEEDLRGYADRGVWGAIESAVESAAVFIAIRSPNYGNRDKAKQSSSELDLALRKLKNIINIGFDGDEWDVDFNGSDGEGIFEDSMARLEMRFLSFGVSPSDDLRSDLSEGSGYQIMEMISGGSDIGSEAASVLSERSTVSTTLRTWLKENGWSHLEDQLAHAGVTNVRDVCGLVRQDRKEDLKELLMNETEAKKFRKHVIALHKDVYEEEFKQGAMEQIIAAGKIISNVPLLGNVLAVIVNIVEEAKTLSEQAEERQMIEMKCSLARQYLEALPESDKWMKLKDKKKILKGVEDCILEIDDILQEVQGELLEFKKHSKHSKPTSMLSRFRKKFSLGIKQKGLQGCLERFDQRLAAQKEQINMLLNLA</sequence>
<dbReference type="SUPFAM" id="SSF48403">
    <property type="entry name" value="Ankyrin repeat"/>
    <property type="match status" value="2"/>
</dbReference>
<reference evidence="6" key="1">
    <citation type="journal article" date="2023" name="Commun. Biol.">
        <title>Genome analysis of Parmales, the sister group of diatoms, reveals the evolutionary specialization of diatoms from phago-mixotrophs to photoautotrophs.</title>
        <authorList>
            <person name="Ban H."/>
            <person name="Sato S."/>
            <person name="Yoshikawa S."/>
            <person name="Yamada K."/>
            <person name="Nakamura Y."/>
            <person name="Ichinomiya M."/>
            <person name="Sato N."/>
            <person name="Blanc-Mathieu R."/>
            <person name="Endo H."/>
            <person name="Kuwata A."/>
            <person name="Ogata H."/>
        </authorList>
    </citation>
    <scope>NUCLEOTIDE SEQUENCE [LARGE SCALE GENOMIC DNA]</scope>
</reference>
<feature type="repeat" description="ANK" evidence="3">
    <location>
        <begin position="483"/>
        <end position="506"/>
    </location>
</feature>
<evidence type="ECO:0000256" key="4">
    <source>
        <dbReference type="SAM" id="MobiDB-lite"/>
    </source>
</evidence>
<accession>A0A9W7LEY0</accession>
<dbReference type="Pfam" id="PF12796">
    <property type="entry name" value="Ank_2"/>
    <property type="match status" value="1"/>
</dbReference>
<evidence type="ECO:0000256" key="2">
    <source>
        <dbReference type="ARBA" id="ARBA00023043"/>
    </source>
</evidence>
<dbReference type="PANTHER" id="PTHR24198">
    <property type="entry name" value="ANKYRIN REPEAT AND PROTEIN KINASE DOMAIN-CONTAINING PROTEIN"/>
    <property type="match status" value="1"/>
</dbReference>
<evidence type="ECO:0000313" key="5">
    <source>
        <dbReference type="EMBL" id="GMI47994.1"/>
    </source>
</evidence>